<reference evidence="3 4" key="1">
    <citation type="journal article" date="2016" name="C (Basel)">
        <title>Selective Growth of and Electricity Production by Marine Exoelectrogenic Bacteria in Self-Aggregated Hydrogel of Microbially Reduced Graphene Oxide.</title>
        <authorList>
            <person name="Yoshida N."/>
            <person name="Goto Y."/>
            <person name="Miyata Y."/>
        </authorList>
    </citation>
    <scope>NUCLEOTIDE SEQUENCE [LARGE SCALE GENOMIC DNA]</scope>
    <source>
        <strain evidence="3 4">NIT-T3</strain>
    </source>
</reference>
<dbReference type="Proteomes" id="UP001319827">
    <property type="component" value="Chromosome"/>
</dbReference>
<organism evidence="3 4">
    <name type="scientific">Desulfuromonas versatilis</name>
    <dbReference type="NCBI Taxonomy" id="2802975"/>
    <lineage>
        <taxon>Bacteria</taxon>
        <taxon>Pseudomonadati</taxon>
        <taxon>Thermodesulfobacteriota</taxon>
        <taxon>Desulfuromonadia</taxon>
        <taxon>Desulfuromonadales</taxon>
        <taxon>Desulfuromonadaceae</taxon>
        <taxon>Desulfuromonas</taxon>
    </lineage>
</organism>
<evidence type="ECO:0000256" key="1">
    <source>
        <dbReference type="SAM" id="Phobius"/>
    </source>
</evidence>
<protein>
    <recommendedName>
        <fullName evidence="2">SGNH hydrolase-type esterase domain-containing protein</fullName>
    </recommendedName>
</protein>
<name>A0ABN6E0D4_9BACT</name>
<sequence>MIQKNFKPINVLVLGGWVLAAVVSIRPMLWRPIPGSQLYSADRISQFSVLGEVKPGGIVLLGDSHIDRGEWSELLEVCNVYNRGIGGNTVGGVLDRLSEAIYGKPAVAILMVGFNDLAKGLDPTSIADNYEALVTDIPKVAKDSLIVINAVFPVNSSIYRGDVNNQKIALLNSKLKELAARHSAIFLNITPQLVDEDGNLSANYTNDGIHLNGSGYIQWAHAIKDLLKQKE</sequence>
<keyword evidence="1" id="KW-0812">Transmembrane</keyword>
<proteinExistence type="predicted"/>
<dbReference type="RefSeq" id="WP_221248699.1">
    <property type="nucleotide sequence ID" value="NZ_AP024355.1"/>
</dbReference>
<evidence type="ECO:0000313" key="3">
    <source>
        <dbReference type="EMBL" id="BCR05274.1"/>
    </source>
</evidence>
<keyword evidence="1" id="KW-1133">Transmembrane helix</keyword>
<gene>
    <name evidence="3" type="ORF">DESUT3_23430</name>
</gene>
<dbReference type="Gene3D" id="3.40.50.1110">
    <property type="entry name" value="SGNH hydrolase"/>
    <property type="match status" value="1"/>
</dbReference>
<dbReference type="InterPro" id="IPR051532">
    <property type="entry name" value="Ester_Hydrolysis_Enzymes"/>
</dbReference>
<dbReference type="PANTHER" id="PTHR30383">
    <property type="entry name" value="THIOESTERASE 1/PROTEASE 1/LYSOPHOSPHOLIPASE L1"/>
    <property type="match status" value="1"/>
</dbReference>
<dbReference type="EMBL" id="AP024355">
    <property type="protein sequence ID" value="BCR05274.1"/>
    <property type="molecule type" value="Genomic_DNA"/>
</dbReference>
<dbReference type="Pfam" id="PF13472">
    <property type="entry name" value="Lipase_GDSL_2"/>
    <property type="match status" value="1"/>
</dbReference>
<dbReference type="InterPro" id="IPR013830">
    <property type="entry name" value="SGNH_hydro"/>
</dbReference>
<reference evidence="3 4" key="2">
    <citation type="journal article" date="2021" name="Int. J. Syst. Evol. Microbiol.">
        <title>Isolation and Polyphasic Characterization of Desulfuromonas versatilis sp. Nov., an Electrogenic Bacteria Capable of Versatile Metabolism Isolated from a Graphene Oxide-Reducing Enrichment Culture.</title>
        <authorList>
            <person name="Xie L."/>
            <person name="Yoshida N."/>
            <person name="Ishii S."/>
            <person name="Meng L."/>
        </authorList>
    </citation>
    <scope>NUCLEOTIDE SEQUENCE [LARGE SCALE GENOMIC DNA]</scope>
    <source>
        <strain evidence="3 4">NIT-T3</strain>
    </source>
</reference>
<feature type="domain" description="SGNH hydrolase-type esterase" evidence="2">
    <location>
        <begin position="80"/>
        <end position="216"/>
    </location>
</feature>
<evidence type="ECO:0000313" key="4">
    <source>
        <dbReference type="Proteomes" id="UP001319827"/>
    </source>
</evidence>
<dbReference type="InterPro" id="IPR036514">
    <property type="entry name" value="SGNH_hydro_sf"/>
</dbReference>
<accession>A0ABN6E0D4</accession>
<feature type="transmembrane region" description="Helical" evidence="1">
    <location>
        <begin position="12"/>
        <end position="30"/>
    </location>
</feature>
<dbReference type="PANTHER" id="PTHR30383:SF5">
    <property type="entry name" value="SGNH HYDROLASE-TYPE ESTERASE DOMAIN-CONTAINING PROTEIN"/>
    <property type="match status" value="1"/>
</dbReference>
<keyword evidence="1" id="KW-0472">Membrane</keyword>
<evidence type="ECO:0000259" key="2">
    <source>
        <dbReference type="Pfam" id="PF13472"/>
    </source>
</evidence>
<keyword evidence="4" id="KW-1185">Reference proteome</keyword>
<dbReference type="SUPFAM" id="SSF52266">
    <property type="entry name" value="SGNH hydrolase"/>
    <property type="match status" value="1"/>
</dbReference>